<evidence type="ECO:0000313" key="2">
    <source>
        <dbReference type="EMBL" id="MBO8476504.1"/>
    </source>
</evidence>
<dbReference type="Gene3D" id="2.60.120.430">
    <property type="entry name" value="Galactose-binding lectin"/>
    <property type="match status" value="1"/>
</dbReference>
<keyword evidence="1" id="KW-1133">Transmembrane helix</keyword>
<dbReference type="AlphaFoldDB" id="A0A9D9IP35"/>
<gene>
    <name evidence="2" type="ORF">IAB88_05870</name>
</gene>
<proteinExistence type="predicted"/>
<evidence type="ECO:0000313" key="3">
    <source>
        <dbReference type="Proteomes" id="UP000823598"/>
    </source>
</evidence>
<comment type="caution">
    <text evidence="2">The sequence shown here is derived from an EMBL/GenBank/DDBJ whole genome shotgun (WGS) entry which is preliminary data.</text>
</comment>
<protein>
    <submittedName>
        <fullName evidence="2">Uncharacterized protein</fullName>
    </submittedName>
</protein>
<feature type="transmembrane region" description="Helical" evidence="1">
    <location>
        <begin position="44"/>
        <end position="66"/>
    </location>
</feature>
<evidence type="ECO:0000256" key="1">
    <source>
        <dbReference type="SAM" id="Phobius"/>
    </source>
</evidence>
<keyword evidence="1" id="KW-0472">Membrane</keyword>
<reference evidence="2" key="2">
    <citation type="journal article" date="2021" name="PeerJ">
        <title>Extensive microbial diversity within the chicken gut microbiome revealed by metagenomics and culture.</title>
        <authorList>
            <person name="Gilroy R."/>
            <person name="Ravi A."/>
            <person name="Getino M."/>
            <person name="Pursley I."/>
            <person name="Horton D.L."/>
            <person name="Alikhan N.F."/>
            <person name="Baker D."/>
            <person name="Gharbi K."/>
            <person name="Hall N."/>
            <person name="Watson M."/>
            <person name="Adriaenssens E.M."/>
            <person name="Foster-Nyarko E."/>
            <person name="Jarju S."/>
            <person name="Secka A."/>
            <person name="Antonio M."/>
            <person name="Oren A."/>
            <person name="Chaudhuri R.R."/>
            <person name="La Ragione R."/>
            <person name="Hildebrand F."/>
            <person name="Pallen M.J."/>
        </authorList>
    </citation>
    <scope>NUCLEOTIDE SEQUENCE</scope>
    <source>
        <strain evidence="2">6919</strain>
    </source>
</reference>
<name>A0A9D9IP35_9BACT</name>
<dbReference type="Proteomes" id="UP000823598">
    <property type="component" value="Unassembled WGS sequence"/>
</dbReference>
<dbReference type="EMBL" id="JADIMC010000065">
    <property type="protein sequence ID" value="MBO8476504.1"/>
    <property type="molecule type" value="Genomic_DNA"/>
</dbReference>
<keyword evidence="1" id="KW-0812">Transmembrane</keyword>
<sequence length="348" mass="39670">MENEGKDSGKVKKQVEEKPKVEVLIIRHKQLFEMLKRPDIMWRVLLSLFCVIVVLFVGLAFVVISIKSFYPYNSIRTNLYGATIMENEDTEISYWLFNTAELWANSGIEVKKGDVLTIRASGASHTAIHHLVEDAGSNKTLRDKWVGTGGTRPTGSTRDKYRREYRIARNLPEGILLMGVADMDYEDSENGYGIDSLDIYVIGEERRDLVIRKDGVLRFAVNDIVLDNATIDDMYVANLRKLLENSGVTLPEDSVVRNVLEQTCGKDSAKAMEKLEKWNGDWFPGRDNEALKTVGFELGEYPDSANYGKHYPVINELVYYRRNCFSNAWFVDNVGSFLVVIERKKTEL</sequence>
<reference evidence="2" key="1">
    <citation type="submission" date="2020-10" db="EMBL/GenBank/DDBJ databases">
        <authorList>
            <person name="Gilroy R."/>
        </authorList>
    </citation>
    <scope>NUCLEOTIDE SEQUENCE</scope>
    <source>
        <strain evidence="2">6919</strain>
    </source>
</reference>
<accession>A0A9D9IP35</accession>
<organism evidence="2 3">
    <name type="scientific">Candidatus Limisoma faecipullorum</name>
    <dbReference type="NCBI Taxonomy" id="2840854"/>
    <lineage>
        <taxon>Bacteria</taxon>
        <taxon>Pseudomonadati</taxon>
        <taxon>Bacteroidota</taxon>
        <taxon>Bacteroidia</taxon>
        <taxon>Bacteroidales</taxon>
        <taxon>Candidatus Limisoma</taxon>
    </lineage>
</organism>